<dbReference type="SUPFAM" id="SSF69754">
    <property type="entry name" value="Ribosome binding protein Y (YfiA homologue)"/>
    <property type="match status" value="1"/>
</dbReference>
<comment type="caution">
    <text evidence="8">The sequence shown here is derived from an EMBL/GenBank/DDBJ whole genome shotgun (WGS) entry which is preliminary data.</text>
</comment>
<dbReference type="InterPro" id="IPR032528">
    <property type="entry name" value="Ribosom_S30AE_C"/>
</dbReference>
<evidence type="ECO:0000313" key="8">
    <source>
        <dbReference type="EMBL" id="PKK92168.1"/>
    </source>
</evidence>
<evidence type="ECO:0000256" key="4">
    <source>
        <dbReference type="ARBA" id="ARBA00041148"/>
    </source>
</evidence>
<accession>A0A2N1PV33</accession>
<dbReference type="PANTHER" id="PTHR33231">
    <property type="entry name" value="30S RIBOSOMAL PROTEIN"/>
    <property type="match status" value="1"/>
</dbReference>
<dbReference type="HAMAP" id="MF_00839">
    <property type="entry name" value="HPF"/>
    <property type="match status" value="1"/>
</dbReference>
<comment type="similarity">
    <text evidence="2">Belongs to the HPF/YfiA ribosome-associated protein family. Short HPF subfamily.</text>
</comment>
<dbReference type="InterPro" id="IPR038416">
    <property type="entry name" value="Ribosom_S30AE_C_sf"/>
</dbReference>
<comment type="similarity">
    <text evidence="5">Belongs to the HPF/YfiA ribosome-associated protein family. Long HPF subfamily.</text>
</comment>
<dbReference type="InterPro" id="IPR003489">
    <property type="entry name" value="RHF/RaiA"/>
</dbReference>
<dbReference type="GO" id="GO:0045900">
    <property type="term" value="P:negative regulation of translational elongation"/>
    <property type="evidence" value="ECO:0007669"/>
    <property type="project" value="TreeGrafter"/>
</dbReference>
<evidence type="ECO:0000256" key="5">
    <source>
        <dbReference type="HAMAP-Rule" id="MF_00839"/>
    </source>
</evidence>
<dbReference type="Pfam" id="PF02482">
    <property type="entry name" value="Ribosomal_S30AE"/>
    <property type="match status" value="1"/>
</dbReference>
<sequence>MQIVITGKNIKLTDSIREYVESKIGRINRYFDHVLEVDVNLSVQRSKSKEERCIVEVTLWANGVSIRGEESHSDLYAAVDLVAEKLEKQMKKYKERIKTKSRKKGSEIVEISHPAEAKDHIIEIDDEFNEPKIIKTRGFAMKPMFIEEAAEQLSILEQDFFAFRNAQTNEVNVIYRRADGNFGLIEPTFN</sequence>
<dbReference type="GO" id="GO:0043024">
    <property type="term" value="F:ribosomal small subunit binding"/>
    <property type="evidence" value="ECO:0007669"/>
    <property type="project" value="TreeGrafter"/>
</dbReference>
<dbReference type="NCBIfam" id="TIGR00741">
    <property type="entry name" value="yfiA"/>
    <property type="match status" value="1"/>
</dbReference>
<dbReference type="CDD" id="cd00552">
    <property type="entry name" value="RaiA"/>
    <property type="match status" value="1"/>
</dbReference>
<comment type="subunit">
    <text evidence="5">Interacts with 100S ribosomes.</text>
</comment>
<keyword evidence="5" id="KW-0963">Cytoplasm</keyword>
<keyword evidence="6" id="KW-0175">Coiled coil</keyword>
<evidence type="ECO:0000313" key="9">
    <source>
        <dbReference type="Proteomes" id="UP000233256"/>
    </source>
</evidence>
<evidence type="ECO:0000256" key="1">
    <source>
        <dbReference type="ARBA" id="ARBA00022845"/>
    </source>
</evidence>
<evidence type="ECO:0000259" key="7">
    <source>
        <dbReference type="Pfam" id="PF16321"/>
    </source>
</evidence>
<dbReference type="InterPro" id="IPR034694">
    <property type="entry name" value="HPF_long/plastid"/>
</dbReference>
<dbReference type="EMBL" id="PGXC01000001">
    <property type="protein sequence ID" value="PKK92168.1"/>
    <property type="molecule type" value="Genomic_DNA"/>
</dbReference>
<dbReference type="FunFam" id="3.30.160.100:FF:000001">
    <property type="entry name" value="Ribosome hibernation promoting factor"/>
    <property type="match status" value="1"/>
</dbReference>
<evidence type="ECO:0000256" key="2">
    <source>
        <dbReference type="ARBA" id="ARBA00038434"/>
    </source>
</evidence>
<protein>
    <recommendedName>
        <fullName evidence="4 5">Ribosome hibernation promoting factor</fullName>
        <shortName evidence="5">HPF</shortName>
    </recommendedName>
</protein>
<dbReference type="Gene3D" id="3.30.160.100">
    <property type="entry name" value="Ribosome hibernation promotion factor-like"/>
    <property type="match status" value="1"/>
</dbReference>
<keyword evidence="1 5" id="KW-0810">Translation regulation</keyword>
<dbReference type="PANTHER" id="PTHR33231:SF1">
    <property type="entry name" value="30S RIBOSOMAL PROTEIN"/>
    <property type="match status" value="1"/>
</dbReference>
<name>A0A2N1PV33_9BACT</name>
<dbReference type="Pfam" id="PF16321">
    <property type="entry name" value="Ribosom_S30AE_C"/>
    <property type="match status" value="1"/>
</dbReference>
<dbReference type="Gene3D" id="3.30.505.50">
    <property type="entry name" value="Sigma 54 modulation/S30EA ribosomal protein, C-terminal domain"/>
    <property type="match status" value="1"/>
</dbReference>
<proteinExistence type="inferred from homology"/>
<feature type="coiled-coil region" evidence="6">
    <location>
        <begin position="76"/>
        <end position="103"/>
    </location>
</feature>
<dbReference type="AlphaFoldDB" id="A0A2N1PV33"/>
<feature type="domain" description="Sigma 54 modulation/S30EA ribosomal protein C-terminal" evidence="7">
    <location>
        <begin position="130"/>
        <end position="184"/>
    </location>
</feature>
<organism evidence="8 9">
    <name type="scientific">Candidatus Wallbacteria bacterium HGW-Wallbacteria-1</name>
    <dbReference type="NCBI Taxonomy" id="2013854"/>
    <lineage>
        <taxon>Bacteria</taxon>
        <taxon>Candidatus Walliibacteriota</taxon>
    </lineage>
</organism>
<dbReference type="InterPro" id="IPR050574">
    <property type="entry name" value="HPF/YfiA_ribosome-assoc"/>
</dbReference>
<comment type="subcellular location">
    <subcellularLocation>
        <location evidence="5">Cytoplasm</location>
    </subcellularLocation>
</comment>
<reference evidence="8 9" key="1">
    <citation type="journal article" date="2017" name="ISME J.">
        <title>Potential for microbial H2 and metal transformations associated with novel bacteria and archaea in deep terrestrial subsurface sediments.</title>
        <authorList>
            <person name="Hernsdorf A.W."/>
            <person name="Amano Y."/>
            <person name="Miyakawa K."/>
            <person name="Ise K."/>
            <person name="Suzuki Y."/>
            <person name="Anantharaman K."/>
            <person name="Probst A."/>
            <person name="Burstein D."/>
            <person name="Thomas B.C."/>
            <person name="Banfield J.F."/>
        </authorList>
    </citation>
    <scope>NUCLEOTIDE SEQUENCE [LARGE SCALE GENOMIC DNA]</scope>
    <source>
        <strain evidence="8">HGW-Wallbacteria-1</strain>
    </source>
</reference>
<evidence type="ECO:0000256" key="6">
    <source>
        <dbReference type="SAM" id="Coils"/>
    </source>
</evidence>
<gene>
    <name evidence="8" type="primary">raiA</name>
    <name evidence="5" type="synonym">hpf</name>
    <name evidence="8" type="ORF">CVV64_01760</name>
</gene>
<comment type="function">
    <text evidence="5">Required for dimerization of active 70S ribosomes into 100S ribosomes in stationary phase; 100S ribosomes are translationally inactive and sometimes present during exponential growth.</text>
</comment>
<evidence type="ECO:0000256" key="3">
    <source>
        <dbReference type="ARBA" id="ARBA00038695"/>
    </source>
</evidence>
<dbReference type="InterPro" id="IPR036567">
    <property type="entry name" value="RHF-like"/>
</dbReference>
<comment type="subunit">
    <text evidence="3">Associates exclusively with 100S ribosomes, which are dimers of 70S ribosomes.</text>
</comment>
<dbReference type="GO" id="GO:0022627">
    <property type="term" value="C:cytosolic small ribosomal subunit"/>
    <property type="evidence" value="ECO:0007669"/>
    <property type="project" value="TreeGrafter"/>
</dbReference>
<dbReference type="Proteomes" id="UP000233256">
    <property type="component" value="Unassembled WGS sequence"/>
</dbReference>